<evidence type="ECO:0000313" key="2">
    <source>
        <dbReference type="Proteomes" id="UP000254701"/>
    </source>
</evidence>
<dbReference type="Proteomes" id="UP000254701">
    <property type="component" value="Unassembled WGS sequence"/>
</dbReference>
<gene>
    <name evidence="1" type="ORF">NCTC10684_02659</name>
</gene>
<organism evidence="1 2">
    <name type="scientific">Aminobacter aminovorans</name>
    <name type="common">Chelatobacter heintzii</name>
    <dbReference type="NCBI Taxonomy" id="83263"/>
    <lineage>
        <taxon>Bacteria</taxon>
        <taxon>Pseudomonadati</taxon>
        <taxon>Pseudomonadota</taxon>
        <taxon>Alphaproteobacteria</taxon>
        <taxon>Hyphomicrobiales</taxon>
        <taxon>Phyllobacteriaceae</taxon>
        <taxon>Aminobacter</taxon>
    </lineage>
</organism>
<dbReference type="RefSeq" id="WP_115731592.1">
    <property type="nucleotide sequence ID" value="NZ_BAAAVY010000002.1"/>
</dbReference>
<protein>
    <submittedName>
        <fullName evidence="1">Uncharacterized protein</fullName>
    </submittedName>
</protein>
<accession>A0A380WK74</accession>
<dbReference type="EMBL" id="UFSM01000001">
    <property type="protein sequence ID" value="SUU89419.1"/>
    <property type="molecule type" value="Genomic_DNA"/>
</dbReference>
<name>A0A380WK74_AMIAI</name>
<evidence type="ECO:0000313" key="1">
    <source>
        <dbReference type="EMBL" id="SUU89419.1"/>
    </source>
</evidence>
<proteinExistence type="predicted"/>
<sequence length="540" mass="59383">MTRWFMGWIDGVGPVLRVMKNDTDDPRTTPSTDWQKFIFDNTRAHKLGYIYDIREINYSLTKWPRPAADNSTAIYYEPPGTNNSTALEKIWTVRDNGSVTDAGQNHVIFPEKLGFAYTPIIEGRAQTVADSRFFGATNSYTPSDIGGGGETGYVQGRMAFTAQFRDSSLVATFGVETLSRRAYSLYGFGGITGEYVNARPLSQNGVYRDLFAVLELPAGNEAMPSFAGTPIEGQKVLQINPTTVRMAYPGHDVAESAHEAFVFNESRIPAKLIGAGEVQVNSGANVKVLTKRPTTLGTYMDYMVRRTSDAMHHPAYLPSGTAKTLKVQMEYVIETDGVRIYNTGNPDIVVRYMILADDDSAPTSGGSKILHKDNDGTVDLIQTKRPGSSDSAPGLNDIILDTRLPYVPIVDEGWLAAGAFTETTDSLILGTAKKTINFTNDGFLPFVKYMATWSDGSISAPVNRILRSFNLDQTPKWDNEVAGCTTNCRVSSNKLEFYHASGRPWRTEVKSGAFGTYADPIYGPSLVGIRWYLFAIPLSL</sequence>
<dbReference type="OrthoDB" id="8430258at2"/>
<reference evidence="1 2" key="1">
    <citation type="submission" date="2018-06" db="EMBL/GenBank/DDBJ databases">
        <authorList>
            <consortium name="Pathogen Informatics"/>
            <person name="Doyle S."/>
        </authorList>
    </citation>
    <scope>NUCLEOTIDE SEQUENCE [LARGE SCALE GENOMIC DNA]</scope>
    <source>
        <strain evidence="1 2">NCTC10684</strain>
    </source>
</reference>
<dbReference type="AlphaFoldDB" id="A0A380WK74"/>